<dbReference type="Proteomes" id="UP001054252">
    <property type="component" value="Unassembled WGS sequence"/>
</dbReference>
<keyword evidence="2" id="KW-1185">Reference proteome</keyword>
<evidence type="ECO:0000313" key="1">
    <source>
        <dbReference type="EMBL" id="GKV04020.1"/>
    </source>
</evidence>
<protein>
    <submittedName>
        <fullName evidence="1">Uncharacterized protein</fullName>
    </submittedName>
</protein>
<gene>
    <name evidence="1" type="ORF">SLEP1_g16238</name>
</gene>
<proteinExistence type="predicted"/>
<organism evidence="1 2">
    <name type="scientific">Rubroshorea leprosula</name>
    <dbReference type="NCBI Taxonomy" id="152421"/>
    <lineage>
        <taxon>Eukaryota</taxon>
        <taxon>Viridiplantae</taxon>
        <taxon>Streptophyta</taxon>
        <taxon>Embryophyta</taxon>
        <taxon>Tracheophyta</taxon>
        <taxon>Spermatophyta</taxon>
        <taxon>Magnoliopsida</taxon>
        <taxon>eudicotyledons</taxon>
        <taxon>Gunneridae</taxon>
        <taxon>Pentapetalae</taxon>
        <taxon>rosids</taxon>
        <taxon>malvids</taxon>
        <taxon>Malvales</taxon>
        <taxon>Dipterocarpaceae</taxon>
        <taxon>Rubroshorea</taxon>
    </lineage>
</organism>
<reference evidence="1 2" key="1">
    <citation type="journal article" date="2021" name="Commun. Biol.">
        <title>The genome of Shorea leprosula (Dipterocarpaceae) highlights the ecological relevance of drought in aseasonal tropical rainforests.</title>
        <authorList>
            <person name="Ng K.K.S."/>
            <person name="Kobayashi M.J."/>
            <person name="Fawcett J.A."/>
            <person name="Hatakeyama M."/>
            <person name="Paape T."/>
            <person name="Ng C.H."/>
            <person name="Ang C.C."/>
            <person name="Tnah L.H."/>
            <person name="Lee C.T."/>
            <person name="Nishiyama T."/>
            <person name="Sese J."/>
            <person name="O'Brien M.J."/>
            <person name="Copetti D."/>
            <person name="Mohd Noor M.I."/>
            <person name="Ong R.C."/>
            <person name="Putra M."/>
            <person name="Sireger I.Z."/>
            <person name="Indrioko S."/>
            <person name="Kosugi Y."/>
            <person name="Izuno A."/>
            <person name="Isagi Y."/>
            <person name="Lee S.L."/>
            <person name="Shimizu K.K."/>
        </authorList>
    </citation>
    <scope>NUCLEOTIDE SEQUENCE [LARGE SCALE GENOMIC DNA]</scope>
    <source>
        <strain evidence="1">214</strain>
    </source>
</reference>
<dbReference type="EMBL" id="BPVZ01000021">
    <property type="protein sequence ID" value="GKV04020.1"/>
    <property type="molecule type" value="Genomic_DNA"/>
</dbReference>
<evidence type="ECO:0000313" key="2">
    <source>
        <dbReference type="Proteomes" id="UP001054252"/>
    </source>
</evidence>
<dbReference type="AlphaFoldDB" id="A0AAV5IZ18"/>
<name>A0AAV5IZ18_9ROSI</name>
<comment type="caution">
    <text evidence="1">The sequence shown here is derived from an EMBL/GenBank/DDBJ whole genome shotgun (WGS) entry which is preliminary data.</text>
</comment>
<sequence length="39" mass="4711">MFFFLWSQDSGEKLRLLARQEQIGVMMKGFDSFFFFLPD</sequence>
<accession>A0AAV5IZ18</accession>